<dbReference type="AlphaFoldDB" id="A0A1I5KKX7"/>
<gene>
    <name evidence="4" type="ORF">SAMN05421810_101205</name>
</gene>
<feature type="compositionally biased region" description="Pro residues" evidence="1">
    <location>
        <begin position="36"/>
        <end position="45"/>
    </location>
</feature>
<dbReference type="EMBL" id="FOWW01000001">
    <property type="protein sequence ID" value="SFO85760.1"/>
    <property type="molecule type" value="Genomic_DNA"/>
</dbReference>
<dbReference type="Proteomes" id="UP000198727">
    <property type="component" value="Unassembled WGS sequence"/>
</dbReference>
<evidence type="ECO:0000313" key="5">
    <source>
        <dbReference type="Proteomes" id="UP000198727"/>
    </source>
</evidence>
<feature type="transmembrane region" description="Helical" evidence="2">
    <location>
        <begin position="90"/>
        <end position="111"/>
    </location>
</feature>
<organism evidence="4 5">
    <name type="scientific">Amycolatopsis arida</name>
    <dbReference type="NCBI Taxonomy" id="587909"/>
    <lineage>
        <taxon>Bacteria</taxon>
        <taxon>Bacillati</taxon>
        <taxon>Actinomycetota</taxon>
        <taxon>Actinomycetes</taxon>
        <taxon>Pseudonocardiales</taxon>
        <taxon>Pseudonocardiaceae</taxon>
        <taxon>Amycolatopsis</taxon>
    </lineage>
</organism>
<protein>
    <recommendedName>
        <fullName evidence="3">DUF8017 domain-containing protein</fullName>
    </recommendedName>
</protein>
<name>A0A1I5KKX7_9PSEU</name>
<evidence type="ECO:0000259" key="3">
    <source>
        <dbReference type="Pfam" id="PF26056"/>
    </source>
</evidence>
<evidence type="ECO:0000256" key="1">
    <source>
        <dbReference type="SAM" id="MobiDB-lite"/>
    </source>
</evidence>
<keyword evidence="2" id="KW-0472">Membrane</keyword>
<keyword evidence="5" id="KW-1185">Reference proteome</keyword>
<evidence type="ECO:0000313" key="4">
    <source>
        <dbReference type="EMBL" id="SFO85760.1"/>
    </source>
</evidence>
<feature type="region of interest" description="Disordered" evidence="1">
    <location>
        <begin position="1"/>
        <end position="87"/>
    </location>
</feature>
<keyword evidence="2" id="KW-1133">Transmembrane helix</keyword>
<evidence type="ECO:0000256" key="2">
    <source>
        <dbReference type="SAM" id="Phobius"/>
    </source>
</evidence>
<dbReference type="InterPro" id="IPR058330">
    <property type="entry name" value="DUF8017"/>
</dbReference>
<dbReference type="STRING" id="587909.SAMN05421810_101205"/>
<proteinExistence type="predicted"/>
<feature type="domain" description="DUF8017" evidence="3">
    <location>
        <begin position="139"/>
        <end position="330"/>
    </location>
</feature>
<accession>A0A1I5KKX7</accession>
<sequence length="342" mass="35176">MGWFRKEPSTPGYEDRAALRGFGGYEPADGSNVAPAAPPPVPPPAETSTARPRGQRGQPQQSPFQRGPAGQVPSRDRPPARPTVRRRRPFAPAGFVVFGLVVAGVLVNNAMPDSTVSDSPPPVTSTYTAESPRPSVVVPAVVDGWQPVPGRDGGYAYDVPPSWTPKPSTLHGWEADDANANPGITLAASAFTGEAHCPADPRRDRGGSGVASVPWSDPALAARNAATSVADHAYSTDGGSPPVLAVGSPQPAEVPFGDATREASVVVVEVTPAAGVSPCLPTTALVAALAVTPAEGDAESPVLVAYADQGYPDATGRDDLVRLVTSLRAVPTEDRTTIPATP</sequence>
<feature type="region of interest" description="Disordered" evidence="1">
    <location>
        <begin position="112"/>
        <end position="131"/>
    </location>
</feature>
<dbReference type="RefSeq" id="WP_092526484.1">
    <property type="nucleotide sequence ID" value="NZ_FOWW01000001.1"/>
</dbReference>
<feature type="compositionally biased region" description="Low complexity" evidence="1">
    <location>
        <begin position="51"/>
        <end position="68"/>
    </location>
</feature>
<reference evidence="5" key="1">
    <citation type="submission" date="2016-10" db="EMBL/GenBank/DDBJ databases">
        <authorList>
            <person name="Varghese N."/>
            <person name="Submissions S."/>
        </authorList>
    </citation>
    <scope>NUCLEOTIDE SEQUENCE [LARGE SCALE GENOMIC DNA]</scope>
    <source>
        <strain evidence="5">CGMCC 4.5579</strain>
    </source>
</reference>
<dbReference type="OrthoDB" id="3629423at2"/>
<feature type="compositionally biased region" description="Basic and acidic residues" evidence="1">
    <location>
        <begin position="1"/>
        <end position="18"/>
    </location>
</feature>
<keyword evidence="2" id="KW-0812">Transmembrane</keyword>
<dbReference type="Pfam" id="PF26056">
    <property type="entry name" value="DUF8017"/>
    <property type="match status" value="1"/>
</dbReference>